<accession>K1T5M7</accession>
<organism evidence="1">
    <name type="scientific">human gut metagenome</name>
    <dbReference type="NCBI Taxonomy" id="408170"/>
    <lineage>
        <taxon>unclassified sequences</taxon>
        <taxon>metagenomes</taxon>
        <taxon>organismal metagenomes</taxon>
    </lineage>
</organism>
<dbReference type="AlphaFoldDB" id="K1T5M7"/>
<protein>
    <submittedName>
        <fullName evidence="1">Uncharacterized protein</fullName>
    </submittedName>
</protein>
<comment type="caution">
    <text evidence="1">The sequence shown here is derived from an EMBL/GenBank/DDBJ whole genome shotgun (WGS) entry which is preliminary data.</text>
</comment>
<feature type="non-terminal residue" evidence="1">
    <location>
        <position position="37"/>
    </location>
</feature>
<sequence length="37" mass="4234">MGYNPFAYCSQLSSITVQSGNTNFYVTKRIYLSPRII</sequence>
<proteinExistence type="predicted"/>
<dbReference type="EMBL" id="AJWY01007834">
    <property type="protein sequence ID" value="EKC62889.1"/>
    <property type="molecule type" value="Genomic_DNA"/>
</dbReference>
<name>K1T5M7_9ZZZZ</name>
<evidence type="ECO:0000313" key="1">
    <source>
        <dbReference type="EMBL" id="EKC62889.1"/>
    </source>
</evidence>
<reference evidence="1" key="1">
    <citation type="journal article" date="2013" name="Environ. Microbiol.">
        <title>Microbiota from the distal guts of lean and obese adolescents exhibit partial functional redundancy besides clear differences in community structure.</title>
        <authorList>
            <person name="Ferrer M."/>
            <person name="Ruiz A."/>
            <person name="Lanza F."/>
            <person name="Haange S.B."/>
            <person name="Oberbach A."/>
            <person name="Till H."/>
            <person name="Bargiela R."/>
            <person name="Campoy C."/>
            <person name="Segura M.T."/>
            <person name="Richter M."/>
            <person name="von Bergen M."/>
            <person name="Seifert J."/>
            <person name="Suarez A."/>
        </authorList>
    </citation>
    <scope>NUCLEOTIDE SEQUENCE</scope>
</reference>
<gene>
    <name evidence="1" type="ORF">LEA_11610</name>
</gene>